<evidence type="ECO:0000313" key="8">
    <source>
        <dbReference type="EMBL" id="KCW66475.1"/>
    </source>
</evidence>
<dbReference type="Gramene" id="KCW66475">
    <property type="protein sequence ID" value="KCW66475"/>
    <property type="gene ID" value="EUGRSUZ_F00276"/>
</dbReference>
<keyword evidence="3" id="KW-0813">Transport</keyword>
<keyword evidence="5 7" id="KW-1133">Transmembrane helix</keyword>
<dbReference type="GO" id="GO:0016020">
    <property type="term" value="C:membrane"/>
    <property type="evidence" value="ECO:0000318"/>
    <property type="project" value="GO_Central"/>
</dbReference>
<sequence length="411" mass="45070">MEGEANQKLLKKSVAAEVGDGGEDEPLKDRIWSESEKMWIVAVPAIFTRLSTFGIYVITQAFVGHIGSTELAAYSLVFTVLVRFALGILLGMASALETLCGQAYGAKQYHMLGVYLQRSWIVLTICSIFLVPLFIFTPPILKALGQENKIAEVAGDISPWLIPVLFSLVVSFSCQMFLQAQSKNMIIAYVAVFSAVVHLCLSWLLTAKYKLGILGTMASTVLAYWIPNTGQLMFVMCGGCRDTWKGFSSSAFKDLWPVIKLSLSSGVMLCNMENAEVSIDALAICVRVANELGRGSSRAAKFSIKITVLTSFAIGSVLFVFFLFFKGRVTYLFTENDEVADAAVGGVLAYFFSMQVKGVWIGMLFGTLVQTVVLIVITYKTDWDKQVLLAQTRVNKWFVAEEASHNTGMGA</sequence>
<evidence type="ECO:0000256" key="6">
    <source>
        <dbReference type="ARBA" id="ARBA00023136"/>
    </source>
</evidence>
<feature type="transmembrane region" description="Helical" evidence="7">
    <location>
        <begin position="38"/>
        <end position="59"/>
    </location>
</feature>
<protein>
    <recommendedName>
        <fullName evidence="9">Protein DETOXIFICATION</fullName>
    </recommendedName>
</protein>
<feature type="transmembrane region" description="Helical" evidence="7">
    <location>
        <begin position="160"/>
        <end position="178"/>
    </location>
</feature>
<proteinExistence type="inferred from homology"/>
<evidence type="ECO:0000256" key="1">
    <source>
        <dbReference type="ARBA" id="ARBA00004141"/>
    </source>
</evidence>
<feature type="transmembrane region" description="Helical" evidence="7">
    <location>
        <begin position="71"/>
        <end position="99"/>
    </location>
</feature>
<keyword evidence="4 7" id="KW-0812">Transmembrane</keyword>
<organism evidence="8">
    <name type="scientific">Eucalyptus grandis</name>
    <name type="common">Flooded gum</name>
    <dbReference type="NCBI Taxonomy" id="71139"/>
    <lineage>
        <taxon>Eukaryota</taxon>
        <taxon>Viridiplantae</taxon>
        <taxon>Streptophyta</taxon>
        <taxon>Embryophyta</taxon>
        <taxon>Tracheophyta</taxon>
        <taxon>Spermatophyta</taxon>
        <taxon>Magnoliopsida</taxon>
        <taxon>eudicotyledons</taxon>
        <taxon>Gunneridae</taxon>
        <taxon>Pentapetalae</taxon>
        <taxon>rosids</taxon>
        <taxon>malvids</taxon>
        <taxon>Myrtales</taxon>
        <taxon>Myrtaceae</taxon>
        <taxon>Myrtoideae</taxon>
        <taxon>Eucalypteae</taxon>
        <taxon>Eucalyptus</taxon>
    </lineage>
</organism>
<dbReference type="CDD" id="cd13132">
    <property type="entry name" value="MATE_eukaryotic"/>
    <property type="match status" value="1"/>
</dbReference>
<comment type="similarity">
    <text evidence="2">Belongs to the multi antimicrobial extrusion (MATE) (TC 2.A.66.1) family.</text>
</comment>
<comment type="subcellular location">
    <subcellularLocation>
        <location evidence="1">Membrane</location>
        <topology evidence="1">Multi-pass membrane protein</topology>
    </subcellularLocation>
</comment>
<feature type="transmembrane region" description="Helical" evidence="7">
    <location>
        <begin position="302"/>
        <end position="325"/>
    </location>
</feature>
<dbReference type="Pfam" id="PF01554">
    <property type="entry name" value="MatE"/>
    <property type="match status" value="2"/>
</dbReference>
<name>A0A059BLB8_EUCGR</name>
<dbReference type="OMA" id="SEKMWIV"/>
<feature type="transmembrane region" description="Helical" evidence="7">
    <location>
        <begin position="120"/>
        <end position="140"/>
    </location>
</feature>
<accession>A0A059BLB8</accession>
<gene>
    <name evidence="8" type="ORF">EUGRSUZ_F00276</name>
</gene>
<dbReference type="GO" id="GO:0022857">
    <property type="term" value="F:transmembrane transporter activity"/>
    <property type="evidence" value="ECO:0000318"/>
    <property type="project" value="GO_Central"/>
</dbReference>
<dbReference type="InterPro" id="IPR045069">
    <property type="entry name" value="MATE_euk"/>
</dbReference>
<evidence type="ECO:0000256" key="2">
    <source>
        <dbReference type="ARBA" id="ARBA00010199"/>
    </source>
</evidence>
<dbReference type="InterPro" id="IPR002528">
    <property type="entry name" value="MATE_fam"/>
</dbReference>
<reference evidence="8" key="1">
    <citation type="submission" date="2013-07" db="EMBL/GenBank/DDBJ databases">
        <title>The genome of Eucalyptus grandis.</title>
        <authorList>
            <person name="Schmutz J."/>
            <person name="Hayes R."/>
            <person name="Myburg A."/>
            <person name="Tuskan G."/>
            <person name="Grattapaglia D."/>
            <person name="Rokhsar D.S."/>
        </authorList>
    </citation>
    <scope>NUCLEOTIDE SEQUENCE</scope>
    <source>
        <tissue evidence="8">Leaf extractions</tissue>
    </source>
</reference>
<dbReference type="FunCoup" id="A0A059BLB8">
    <property type="interactions" value="2"/>
</dbReference>
<dbReference type="EMBL" id="KK198758">
    <property type="protein sequence ID" value="KCW66475.1"/>
    <property type="molecule type" value="Genomic_DNA"/>
</dbReference>
<dbReference type="GO" id="GO:1990961">
    <property type="term" value="P:xenobiotic detoxification by transmembrane export across the plasma membrane"/>
    <property type="evidence" value="ECO:0007669"/>
    <property type="project" value="InterPro"/>
</dbReference>
<dbReference type="InParanoid" id="A0A059BLB8"/>
<feature type="transmembrane region" description="Helical" evidence="7">
    <location>
        <begin position="211"/>
        <end position="227"/>
    </location>
</feature>
<dbReference type="GO" id="GO:0015297">
    <property type="term" value="F:antiporter activity"/>
    <property type="evidence" value="ECO:0007669"/>
    <property type="project" value="InterPro"/>
</dbReference>
<feature type="transmembrane region" description="Helical" evidence="7">
    <location>
        <begin position="185"/>
        <end position="205"/>
    </location>
</feature>
<evidence type="ECO:0000256" key="3">
    <source>
        <dbReference type="ARBA" id="ARBA00022448"/>
    </source>
</evidence>
<dbReference type="AlphaFoldDB" id="A0A059BLB8"/>
<dbReference type="GO" id="GO:0042910">
    <property type="term" value="F:xenobiotic transmembrane transporter activity"/>
    <property type="evidence" value="ECO:0007669"/>
    <property type="project" value="InterPro"/>
</dbReference>
<evidence type="ECO:0000256" key="7">
    <source>
        <dbReference type="SAM" id="Phobius"/>
    </source>
</evidence>
<keyword evidence="6 7" id="KW-0472">Membrane</keyword>
<evidence type="ECO:0000256" key="5">
    <source>
        <dbReference type="ARBA" id="ARBA00022989"/>
    </source>
</evidence>
<evidence type="ECO:0000256" key="4">
    <source>
        <dbReference type="ARBA" id="ARBA00022692"/>
    </source>
</evidence>
<feature type="transmembrane region" description="Helical" evidence="7">
    <location>
        <begin position="358"/>
        <end position="379"/>
    </location>
</feature>
<dbReference type="PANTHER" id="PTHR11206">
    <property type="entry name" value="MULTIDRUG RESISTANCE PROTEIN"/>
    <property type="match status" value="1"/>
</dbReference>
<evidence type="ECO:0008006" key="9">
    <source>
        <dbReference type="Google" id="ProtNLM"/>
    </source>
</evidence>